<dbReference type="InterPro" id="IPR005186">
    <property type="entry name" value="FlaG"/>
</dbReference>
<keyword evidence="3" id="KW-1185">Reference proteome</keyword>
<sequence length="128" mass="14759">MALDVTKASTYQNNISPGGQTSVDTVKETITNQVNQMEQNIRPVEELGEDKSEVSDKHIKTEISKANSRLKNHNVRCEFAYHEETKRVTIKVFDKDTEEVIREIPPEKTLDMIQKMWELAGILVDERR</sequence>
<protein>
    <recommendedName>
        <fullName evidence="4">Flagellar protein FlaG</fullName>
    </recommendedName>
</protein>
<reference evidence="3" key="1">
    <citation type="submission" date="2015-09" db="EMBL/GenBank/DDBJ databases">
        <authorList>
            <person name="Wibberg D."/>
        </authorList>
    </citation>
    <scope>NUCLEOTIDE SEQUENCE [LARGE SCALE GENOMIC DNA]</scope>
    <source>
        <strain evidence="3">SD1D</strain>
    </source>
</reference>
<organism evidence="2 3">
    <name type="scientific">Herbinix luporum</name>
    <dbReference type="NCBI Taxonomy" id="1679721"/>
    <lineage>
        <taxon>Bacteria</taxon>
        <taxon>Bacillati</taxon>
        <taxon>Bacillota</taxon>
        <taxon>Clostridia</taxon>
        <taxon>Lachnospirales</taxon>
        <taxon>Lachnospiraceae</taxon>
        <taxon>Herbinix</taxon>
    </lineage>
</organism>
<dbReference type="EMBL" id="LN879430">
    <property type="protein sequence ID" value="CUH91923.1"/>
    <property type="molecule type" value="Genomic_DNA"/>
</dbReference>
<evidence type="ECO:0000256" key="1">
    <source>
        <dbReference type="SAM" id="MobiDB-lite"/>
    </source>
</evidence>
<gene>
    <name evidence="2" type="ORF">SD1D_0370</name>
</gene>
<dbReference type="SUPFAM" id="SSF160214">
    <property type="entry name" value="FlaG-like"/>
    <property type="match status" value="1"/>
</dbReference>
<evidence type="ECO:0000313" key="3">
    <source>
        <dbReference type="Proteomes" id="UP000196053"/>
    </source>
</evidence>
<proteinExistence type="predicted"/>
<dbReference type="PANTHER" id="PTHR37166:SF1">
    <property type="entry name" value="PROTEIN FLAG"/>
    <property type="match status" value="1"/>
</dbReference>
<dbReference type="AlphaFoldDB" id="A0A0K8J3M7"/>
<name>A0A0K8J3M7_9FIRM</name>
<feature type="compositionally biased region" description="Polar residues" evidence="1">
    <location>
        <begin position="7"/>
        <end position="23"/>
    </location>
</feature>
<dbReference type="PANTHER" id="PTHR37166">
    <property type="entry name" value="PROTEIN FLAG"/>
    <property type="match status" value="1"/>
</dbReference>
<dbReference type="Pfam" id="PF03646">
    <property type="entry name" value="FlaG"/>
    <property type="match status" value="1"/>
</dbReference>
<dbReference type="Proteomes" id="UP000196053">
    <property type="component" value="Chromosome I"/>
</dbReference>
<dbReference type="InterPro" id="IPR035924">
    <property type="entry name" value="FlaG-like_sf"/>
</dbReference>
<feature type="region of interest" description="Disordered" evidence="1">
    <location>
        <begin position="1"/>
        <end position="23"/>
    </location>
</feature>
<evidence type="ECO:0008006" key="4">
    <source>
        <dbReference type="Google" id="ProtNLM"/>
    </source>
</evidence>
<dbReference type="KEGG" id="hsd:SD1D_0370"/>
<dbReference type="RefSeq" id="WP_058257346.1">
    <property type="nucleotide sequence ID" value="NZ_LN879430.1"/>
</dbReference>
<accession>A0A0K8J3M7</accession>
<evidence type="ECO:0000313" key="2">
    <source>
        <dbReference type="EMBL" id="CUH91923.1"/>
    </source>
</evidence>
<dbReference type="Gene3D" id="3.30.160.170">
    <property type="entry name" value="FlaG-like"/>
    <property type="match status" value="1"/>
</dbReference>
<dbReference type="OrthoDB" id="9799867at2"/>